<name>A0A9D4WZB4_PEA</name>
<dbReference type="EMBL" id="JAMSHJ010000005">
    <property type="protein sequence ID" value="KAI5410674.1"/>
    <property type="molecule type" value="Genomic_DNA"/>
</dbReference>
<dbReference type="Gramene" id="Psat05G0598600-T1">
    <property type="protein sequence ID" value="KAI5410674.1"/>
    <property type="gene ID" value="KIW84_055986"/>
</dbReference>
<gene>
    <name evidence="1" type="ORF">KIW84_055986</name>
</gene>
<dbReference type="Proteomes" id="UP001058974">
    <property type="component" value="Chromosome 5"/>
</dbReference>
<evidence type="ECO:0000313" key="1">
    <source>
        <dbReference type="EMBL" id="KAI5410674.1"/>
    </source>
</evidence>
<organism evidence="1 2">
    <name type="scientific">Pisum sativum</name>
    <name type="common">Garden pea</name>
    <name type="synonym">Lathyrus oleraceus</name>
    <dbReference type="NCBI Taxonomy" id="3888"/>
    <lineage>
        <taxon>Eukaryota</taxon>
        <taxon>Viridiplantae</taxon>
        <taxon>Streptophyta</taxon>
        <taxon>Embryophyta</taxon>
        <taxon>Tracheophyta</taxon>
        <taxon>Spermatophyta</taxon>
        <taxon>Magnoliopsida</taxon>
        <taxon>eudicotyledons</taxon>
        <taxon>Gunneridae</taxon>
        <taxon>Pentapetalae</taxon>
        <taxon>rosids</taxon>
        <taxon>fabids</taxon>
        <taxon>Fabales</taxon>
        <taxon>Fabaceae</taxon>
        <taxon>Papilionoideae</taxon>
        <taxon>50 kb inversion clade</taxon>
        <taxon>NPAAA clade</taxon>
        <taxon>Hologalegina</taxon>
        <taxon>IRL clade</taxon>
        <taxon>Fabeae</taxon>
        <taxon>Lathyrus</taxon>
    </lineage>
</organism>
<accession>A0A9D4WZB4</accession>
<proteinExistence type="predicted"/>
<reference evidence="1 2" key="1">
    <citation type="journal article" date="2022" name="Nat. Genet.">
        <title>Improved pea reference genome and pan-genome highlight genomic features and evolutionary characteristics.</title>
        <authorList>
            <person name="Yang T."/>
            <person name="Liu R."/>
            <person name="Luo Y."/>
            <person name="Hu S."/>
            <person name="Wang D."/>
            <person name="Wang C."/>
            <person name="Pandey M.K."/>
            <person name="Ge S."/>
            <person name="Xu Q."/>
            <person name="Li N."/>
            <person name="Li G."/>
            <person name="Huang Y."/>
            <person name="Saxena R.K."/>
            <person name="Ji Y."/>
            <person name="Li M."/>
            <person name="Yan X."/>
            <person name="He Y."/>
            <person name="Liu Y."/>
            <person name="Wang X."/>
            <person name="Xiang C."/>
            <person name="Varshney R.K."/>
            <person name="Ding H."/>
            <person name="Gao S."/>
            <person name="Zong X."/>
        </authorList>
    </citation>
    <scope>NUCLEOTIDE SEQUENCE [LARGE SCALE GENOMIC DNA]</scope>
    <source>
        <strain evidence="1 2">cv. Zhongwan 6</strain>
    </source>
</reference>
<evidence type="ECO:0000313" key="2">
    <source>
        <dbReference type="Proteomes" id="UP001058974"/>
    </source>
</evidence>
<sequence>MIPSYNYKFELSTPNLQSFDFTDNPVQKLSESRNNLSSIKHVNIDVQIRLSLENYPLILLNWLTELALIESLTVSSSTLEILYLVPDLWNIDFYYLRKLKSLKIKKYGPSSIPHGIDDFLLQNAPSAEKSIIDL</sequence>
<protein>
    <submittedName>
        <fullName evidence="1">Uncharacterized protein</fullName>
    </submittedName>
</protein>
<dbReference type="AlphaFoldDB" id="A0A9D4WZB4"/>
<keyword evidence="2" id="KW-1185">Reference proteome</keyword>
<comment type="caution">
    <text evidence="1">The sequence shown here is derived from an EMBL/GenBank/DDBJ whole genome shotgun (WGS) entry which is preliminary data.</text>
</comment>